<dbReference type="EMBL" id="KV448277">
    <property type="protein sequence ID" value="OAX38789.1"/>
    <property type="molecule type" value="Genomic_DNA"/>
</dbReference>
<evidence type="ECO:0000313" key="2">
    <source>
        <dbReference type="EMBL" id="OAX38789.1"/>
    </source>
</evidence>
<name>A0A1B7N1Q0_9AGAM</name>
<gene>
    <name evidence="2" type="ORF">K503DRAFT_134873</name>
</gene>
<dbReference type="AlphaFoldDB" id="A0A1B7N1Q0"/>
<protein>
    <submittedName>
        <fullName evidence="2">Uncharacterized protein</fullName>
    </submittedName>
</protein>
<feature type="compositionally biased region" description="Basic and acidic residues" evidence="1">
    <location>
        <begin position="120"/>
        <end position="130"/>
    </location>
</feature>
<sequence length="212" mass="23970">MRRPVRQLRDTLRLRPGFFDESPDPHFSGIHRLRNSSACQENAAKVNGRTLFGHFSSLFRHTYYNSSHTPAQHHPLDRPRNTAQVHGRNGEGIQLQERRLTTFDVPFAQGYRRNASVREVRMKKEKERNAKKASASSPRPPRSSVTQRSGGAVQIQPSSQPHAAVPTSSTTPAVTTSMSALPDVTIRQAGRWTRFWLRFCCTSIEYTGDGHH</sequence>
<keyword evidence="3" id="KW-1185">Reference proteome</keyword>
<feature type="compositionally biased region" description="Polar residues" evidence="1">
    <location>
        <begin position="145"/>
        <end position="161"/>
    </location>
</feature>
<organism evidence="2 3">
    <name type="scientific">Rhizopogon vinicolor AM-OR11-026</name>
    <dbReference type="NCBI Taxonomy" id="1314800"/>
    <lineage>
        <taxon>Eukaryota</taxon>
        <taxon>Fungi</taxon>
        <taxon>Dikarya</taxon>
        <taxon>Basidiomycota</taxon>
        <taxon>Agaricomycotina</taxon>
        <taxon>Agaricomycetes</taxon>
        <taxon>Agaricomycetidae</taxon>
        <taxon>Boletales</taxon>
        <taxon>Suillineae</taxon>
        <taxon>Rhizopogonaceae</taxon>
        <taxon>Rhizopogon</taxon>
    </lineage>
</organism>
<feature type="compositionally biased region" description="Low complexity" evidence="1">
    <location>
        <begin position="163"/>
        <end position="176"/>
    </location>
</feature>
<reference evidence="2 3" key="1">
    <citation type="submission" date="2016-06" db="EMBL/GenBank/DDBJ databases">
        <title>Comparative genomics of the ectomycorrhizal sister species Rhizopogon vinicolor and Rhizopogon vesiculosus (Basidiomycota: Boletales) reveals a divergence of the mating type B locus.</title>
        <authorList>
            <consortium name="DOE Joint Genome Institute"/>
            <person name="Mujic A.B."/>
            <person name="Kuo A."/>
            <person name="Tritt A."/>
            <person name="Lipzen A."/>
            <person name="Chen C."/>
            <person name="Johnson J."/>
            <person name="Sharma A."/>
            <person name="Barry K."/>
            <person name="Grigoriev I.V."/>
            <person name="Spatafora J.W."/>
        </authorList>
    </citation>
    <scope>NUCLEOTIDE SEQUENCE [LARGE SCALE GENOMIC DNA]</scope>
    <source>
        <strain evidence="2 3">AM-OR11-026</strain>
    </source>
</reference>
<evidence type="ECO:0000313" key="3">
    <source>
        <dbReference type="Proteomes" id="UP000092154"/>
    </source>
</evidence>
<feature type="region of interest" description="Disordered" evidence="1">
    <location>
        <begin position="120"/>
        <end position="176"/>
    </location>
</feature>
<proteinExistence type="predicted"/>
<dbReference type="OrthoDB" id="2689608at2759"/>
<dbReference type="InParanoid" id="A0A1B7N1Q0"/>
<feature type="region of interest" description="Disordered" evidence="1">
    <location>
        <begin position="67"/>
        <end position="92"/>
    </location>
</feature>
<evidence type="ECO:0000256" key="1">
    <source>
        <dbReference type="SAM" id="MobiDB-lite"/>
    </source>
</evidence>
<accession>A0A1B7N1Q0</accession>
<dbReference type="Proteomes" id="UP000092154">
    <property type="component" value="Unassembled WGS sequence"/>
</dbReference>